<proteinExistence type="inferred from homology"/>
<dbReference type="InterPro" id="IPR008988">
    <property type="entry name" value="Transcriptional_repressor_C"/>
</dbReference>
<dbReference type="HAMAP" id="MF_00978">
    <property type="entry name" value="Bifunct_BirA"/>
    <property type="match status" value="1"/>
</dbReference>
<dbReference type="RefSeq" id="WP_158739468.1">
    <property type="nucleotide sequence ID" value="NZ_JAFBEP010000003.1"/>
</dbReference>
<dbReference type="InterPro" id="IPR030855">
    <property type="entry name" value="Bifunct_BirA"/>
</dbReference>
<keyword evidence="4 5" id="KW-0092">Biotin</keyword>
<evidence type="ECO:0000313" key="8">
    <source>
        <dbReference type="Proteomes" id="UP000483018"/>
    </source>
</evidence>
<evidence type="ECO:0000313" key="7">
    <source>
        <dbReference type="EMBL" id="KAE9636214.1"/>
    </source>
</evidence>
<gene>
    <name evidence="5" type="primary">birA</name>
    <name evidence="7" type="ORF">GND95_03590</name>
</gene>
<dbReference type="InterPro" id="IPR036388">
    <property type="entry name" value="WH-like_DNA-bd_sf"/>
</dbReference>
<dbReference type="InterPro" id="IPR011991">
    <property type="entry name" value="ArsR-like_HTH"/>
</dbReference>
<organism evidence="7 8">
    <name type="scientific">Defluviitalea raffinosedens</name>
    <dbReference type="NCBI Taxonomy" id="1450156"/>
    <lineage>
        <taxon>Bacteria</taxon>
        <taxon>Bacillati</taxon>
        <taxon>Bacillota</taxon>
        <taxon>Clostridia</taxon>
        <taxon>Lachnospirales</taxon>
        <taxon>Defluviitaleaceae</taxon>
        <taxon>Defluviitalea</taxon>
    </lineage>
</organism>
<evidence type="ECO:0000256" key="4">
    <source>
        <dbReference type="ARBA" id="ARBA00023267"/>
    </source>
</evidence>
<dbReference type="Pfam" id="PF08279">
    <property type="entry name" value="HTH_11"/>
    <property type="match status" value="1"/>
</dbReference>
<keyword evidence="5" id="KW-0805">Transcription regulation</keyword>
<keyword evidence="1 5" id="KW-0436">Ligase</keyword>
<comment type="function">
    <text evidence="5">Acts both as a biotin--[acetyl-CoA-carboxylase] ligase and a repressor.</text>
</comment>
<dbReference type="CDD" id="cd16442">
    <property type="entry name" value="BPL"/>
    <property type="match status" value="1"/>
</dbReference>
<dbReference type="InterPro" id="IPR045864">
    <property type="entry name" value="aa-tRNA-synth_II/BPL/LPL"/>
</dbReference>
<feature type="binding site" evidence="5">
    <location>
        <begin position="117"/>
        <end position="119"/>
    </location>
    <ligand>
        <name>biotin</name>
        <dbReference type="ChEBI" id="CHEBI:57586"/>
    </ligand>
</feature>
<accession>A0A7C8HFQ1</accession>
<dbReference type="Gene3D" id="3.30.930.10">
    <property type="entry name" value="Bira Bifunctional Protein, Domain 2"/>
    <property type="match status" value="1"/>
</dbReference>
<comment type="similarity">
    <text evidence="5">Belongs to the biotin--protein ligase family.</text>
</comment>
<dbReference type="GO" id="GO:0004077">
    <property type="term" value="F:biotin--[biotin carboxyl-carrier protein] ligase activity"/>
    <property type="evidence" value="ECO:0007669"/>
    <property type="project" value="UniProtKB-UniRule"/>
</dbReference>
<keyword evidence="2 5" id="KW-0547">Nucleotide-binding</keyword>
<dbReference type="AlphaFoldDB" id="A0A7C8HFQ1"/>
<comment type="catalytic activity">
    <reaction evidence="5">
        <text>biotin + L-lysyl-[protein] + ATP = N(6)-biotinyl-L-lysyl-[protein] + AMP + diphosphate + H(+)</text>
        <dbReference type="Rhea" id="RHEA:11756"/>
        <dbReference type="Rhea" id="RHEA-COMP:9752"/>
        <dbReference type="Rhea" id="RHEA-COMP:10505"/>
        <dbReference type="ChEBI" id="CHEBI:15378"/>
        <dbReference type="ChEBI" id="CHEBI:29969"/>
        <dbReference type="ChEBI" id="CHEBI:30616"/>
        <dbReference type="ChEBI" id="CHEBI:33019"/>
        <dbReference type="ChEBI" id="CHEBI:57586"/>
        <dbReference type="ChEBI" id="CHEBI:83144"/>
        <dbReference type="ChEBI" id="CHEBI:456215"/>
        <dbReference type="EC" id="6.3.4.15"/>
    </reaction>
</comment>
<feature type="binding site" evidence="5">
    <location>
        <begin position="89"/>
        <end position="91"/>
    </location>
    <ligand>
        <name>biotin</name>
        <dbReference type="ChEBI" id="CHEBI:57586"/>
    </ligand>
</feature>
<dbReference type="Gene3D" id="1.10.10.10">
    <property type="entry name" value="Winged helix-like DNA-binding domain superfamily/Winged helix DNA-binding domain"/>
    <property type="match status" value="1"/>
</dbReference>
<dbReference type="Pfam" id="PF03099">
    <property type="entry name" value="BPL_LplA_LipB"/>
    <property type="match status" value="1"/>
</dbReference>
<dbReference type="NCBIfam" id="TIGR00121">
    <property type="entry name" value="birA_ligase"/>
    <property type="match status" value="1"/>
</dbReference>
<evidence type="ECO:0000256" key="1">
    <source>
        <dbReference type="ARBA" id="ARBA00022598"/>
    </source>
</evidence>
<dbReference type="Pfam" id="PF02237">
    <property type="entry name" value="BPL_C"/>
    <property type="match status" value="1"/>
</dbReference>
<keyword evidence="5" id="KW-0678">Repressor</keyword>
<keyword evidence="3 5" id="KW-0067">ATP-binding</keyword>
<keyword evidence="5" id="KW-0238">DNA-binding</keyword>
<evidence type="ECO:0000259" key="6">
    <source>
        <dbReference type="PROSITE" id="PS51733"/>
    </source>
</evidence>
<dbReference type="CDD" id="cd00090">
    <property type="entry name" value="HTH_ARSR"/>
    <property type="match status" value="1"/>
</dbReference>
<dbReference type="OrthoDB" id="9807064at2"/>
<dbReference type="GO" id="GO:0006355">
    <property type="term" value="P:regulation of DNA-templated transcription"/>
    <property type="evidence" value="ECO:0007669"/>
    <property type="project" value="UniProtKB-UniRule"/>
</dbReference>
<dbReference type="GO" id="GO:0003677">
    <property type="term" value="F:DNA binding"/>
    <property type="evidence" value="ECO:0007669"/>
    <property type="project" value="UniProtKB-UniRule"/>
</dbReference>
<name>A0A7C8HFQ1_9FIRM</name>
<feature type="binding site" evidence="5">
    <location>
        <position position="113"/>
    </location>
    <ligand>
        <name>biotin</name>
        <dbReference type="ChEBI" id="CHEBI:57586"/>
    </ligand>
</feature>
<dbReference type="GO" id="GO:0005524">
    <property type="term" value="F:ATP binding"/>
    <property type="evidence" value="ECO:0007669"/>
    <property type="project" value="UniProtKB-UniRule"/>
</dbReference>
<dbReference type="InterPro" id="IPR036390">
    <property type="entry name" value="WH_DNA-bd_sf"/>
</dbReference>
<dbReference type="GO" id="GO:0009249">
    <property type="term" value="P:protein lipoylation"/>
    <property type="evidence" value="ECO:0007669"/>
    <property type="project" value="UniProtKB-ARBA"/>
</dbReference>
<keyword evidence="5" id="KW-0804">Transcription</keyword>
<sequence>MKSKILQLLKDSDGYVSGEEISKVLGVSRTAIWKVISHLKEEGYVIESVTKKGYLLQETPDLLTEDEILYHLKTKWLGRKIVHYHQIDSTNKEAKKLAASGEKEGTIVISEEQLAGRGRLGRTWISPAGTGIWMSVILRPSIAPTDASKITLLAGLAVCEGIKEATGLPVQIKWPNDLVLHNKKICGILTEMSAEMEKINYIILGIGINVNTDSFPEDLKNTATSLKIEGEKEYDRKEIVKAILMYLEQYYELYMKNQDMEDLLEKYKNHCLTLGKEVKIIHRNEEFIGKAVDLSKEGELMVEKQDGQVITVFSGEVSVRGLYGYI</sequence>
<dbReference type="EC" id="6.3.4.15" evidence="5"/>
<reference evidence="7 8" key="1">
    <citation type="submission" date="2019-12" db="EMBL/GenBank/DDBJ databases">
        <title>Defluviitalea raffinosedens, isolated from a biogas fermenter, genome sequencing and characterization.</title>
        <authorList>
            <person name="Rettenmaier R."/>
            <person name="Schneider M."/>
            <person name="Neuhaus K."/>
            <person name="Liebl W."/>
            <person name="Zverlov V."/>
        </authorList>
    </citation>
    <scope>NUCLEOTIDE SEQUENCE [LARGE SCALE GENOMIC DNA]</scope>
    <source>
        <strain evidence="7 8">249c-K6</strain>
    </source>
</reference>
<dbReference type="InterPro" id="IPR003142">
    <property type="entry name" value="BPL_C"/>
</dbReference>
<evidence type="ECO:0000256" key="3">
    <source>
        <dbReference type="ARBA" id="ARBA00022840"/>
    </source>
</evidence>
<evidence type="ECO:0000256" key="5">
    <source>
        <dbReference type="HAMAP-Rule" id="MF_00978"/>
    </source>
</evidence>
<dbReference type="SUPFAM" id="SSF46785">
    <property type="entry name" value="Winged helix' DNA-binding domain"/>
    <property type="match status" value="1"/>
</dbReference>
<dbReference type="PROSITE" id="PS51733">
    <property type="entry name" value="BPL_LPL_CATALYTIC"/>
    <property type="match status" value="1"/>
</dbReference>
<keyword evidence="8" id="KW-1185">Reference proteome</keyword>
<protein>
    <recommendedName>
        <fullName evidence="5">Bifunctional ligase/repressor BirA</fullName>
    </recommendedName>
    <alternativeName>
        <fullName evidence="5">Biotin--[acetyl-CoA-carboxylase] ligase</fullName>
        <ecNumber evidence="5">6.3.4.15</ecNumber>
    </alternativeName>
    <alternativeName>
        <fullName evidence="5">Biotin--protein ligase</fullName>
    </alternativeName>
    <alternativeName>
        <fullName evidence="5">Biotin-[acetyl-CoA carboxylase] synthetase</fullName>
    </alternativeName>
</protein>
<dbReference type="EMBL" id="WSLF01000002">
    <property type="protein sequence ID" value="KAE9636214.1"/>
    <property type="molecule type" value="Genomic_DNA"/>
</dbReference>
<dbReference type="Gene3D" id="2.30.30.100">
    <property type="match status" value="1"/>
</dbReference>
<dbReference type="PANTHER" id="PTHR12835:SF5">
    <property type="entry name" value="BIOTIN--PROTEIN LIGASE"/>
    <property type="match status" value="1"/>
</dbReference>
<dbReference type="Proteomes" id="UP000483018">
    <property type="component" value="Unassembled WGS sequence"/>
</dbReference>
<dbReference type="InterPro" id="IPR013196">
    <property type="entry name" value="HTH_11"/>
</dbReference>
<feature type="domain" description="BPL/LPL catalytic" evidence="6">
    <location>
        <begin position="62"/>
        <end position="255"/>
    </location>
</feature>
<dbReference type="SUPFAM" id="SSF50037">
    <property type="entry name" value="C-terminal domain of transcriptional repressors"/>
    <property type="match status" value="1"/>
</dbReference>
<comment type="caution">
    <text evidence="7">The sequence shown here is derived from an EMBL/GenBank/DDBJ whole genome shotgun (WGS) entry which is preliminary data.</text>
</comment>
<dbReference type="InterPro" id="IPR004143">
    <property type="entry name" value="BPL_LPL_catalytic"/>
</dbReference>
<feature type="DNA-binding region" description="H-T-H motif" evidence="5">
    <location>
        <begin position="18"/>
        <end position="37"/>
    </location>
</feature>
<dbReference type="GO" id="GO:0016740">
    <property type="term" value="F:transferase activity"/>
    <property type="evidence" value="ECO:0007669"/>
    <property type="project" value="UniProtKB-ARBA"/>
</dbReference>
<dbReference type="PANTHER" id="PTHR12835">
    <property type="entry name" value="BIOTIN PROTEIN LIGASE"/>
    <property type="match status" value="1"/>
</dbReference>
<dbReference type="InterPro" id="IPR004408">
    <property type="entry name" value="Biotin_CoA_COase_ligase"/>
</dbReference>
<feature type="binding site" evidence="5">
    <location>
        <position position="184"/>
    </location>
    <ligand>
        <name>biotin</name>
        <dbReference type="ChEBI" id="CHEBI:57586"/>
    </ligand>
</feature>
<dbReference type="GO" id="GO:0005737">
    <property type="term" value="C:cytoplasm"/>
    <property type="evidence" value="ECO:0007669"/>
    <property type="project" value="TreeGrafter"/>
</dbReference>
<dbReference type="SUPFAM" id="SSF55681">
    <property type="entry name" value="Class II aaRS and biotin synthetases"/>
    <property type="match status" value="1"/>
</dbReference>
<evidence type="ECO:0000256" key="2">
    <source>
        <dbReference type="ARBA" id="ARBA00022741"/>
    </source>
</evidence>